<dbReference type="GeneID" id="30026733"/>
<dbReference type="Proteomes" id="UP000092555">
    <property type="component" value="Unassembled WGS sequence"/>
</dbReference>
<name>A0A1A0HH37_9ASCO</name>
<reference evidence="1 2" key="1">
    <citation type="submission" date="2016-05" db="EMBL/GenBank/DDBJ databases">
        <title>Comparative genomics of biotechnologically important yeasts.</title>
        <authorList>
            <consortium name="DOE Joint Genome Institute"/>
            <person name="Riley R."/>
            <person name="Haridas S."/>
            <person name="Wolfe K.H."/>
            <person name="Lopes M.R."/>
            <person name="Hittinger C.T."/>
            <person name="Goker M."/>
            <person name="Salamov A."/>
            <person name="Wisecaver J."/>
            <person name="Long T.M."/>
            <person name="Aerts A.L."/>
            <person name="Barry K."/>
            <person name="Choi C."/>
            <person name="Clum A."/>
            <person name="Coughlan A.Y."/>
            <person name="Deshpande S."/>
            <person name="Douglass A.P."/>
            <person name="Hanson S.J."/>
            <person name="Klenk H.-P."/>
            <person name="LaButti K."/>
            <person name="Lapidus A."/>
            <person name="Lindquist E."/>
            <person name="Lipzen A."/>
            <person name="Meier-kolthoff J.P."/>
            <person name="Ohm R.A."/>
            <person name="Otillar R.P."/>
            <person name="Pangilinan J."/>
            <person name="Peng Y."/>
            <person name="Rokas A."/>
            <person name="Rosa C.A."/>
            <person name="Scheuner C."/>
            <person name="Sibirny A.A."/>
            <person name="Slot J.C."/>
            <person name="Stielow J.B."/>
            <person name="Sun H."/>
            <person name="Kurtzman C.P."/>
            <person name="Blackwell M."/>
            <person name="Grigoriev I.V."/>
            <person name="Jeffries T.W."/>
        </authorList>
    </citation>
    <scope>NUCLEOTIDE SEQUENCE [LARGE SCALE GENOMIC DNA]</scope>
    <source>
        <strain evidence="1 2">NRRL YB-4993</strain>
    </source>
</reference>
<dbReference type="AlphaFoldDB" id="A0A1A0HH37"/>
<accession>A0A1A0HH37</accession>
<organism evidence="1 2">
    <name type="scientific">Metschnikowia bicuspidata var. bicuspidata NRRL YB-4993</name>
    <dbReference type="NCBI Taxonomy" id="869754"/>
    <lineage>
        <taxon>Eukaryota</taxon>
        <taxon>Fungi</taxon>
        <taxon>Dikarya</taxon>
        <taxon>Ascomycota</taxon>
        <taxon>Saccharomycotina</taxon>
        <taxon>Pichiomycetes</taxon>
        <taxon>Metschnikowiaceae</taxon>
        <taxon>Metschnikowia</taxon>
    </lineage>
</organism>
<keyword evidence="2" id="KW-1185">Reference proteome</keyword>
<protein>
    <submittedName>
        <fullName evidence="1">Uncharacterized protein</fullName>
    </submittedName>
</protein>
<dbReference type="EMBL" id="LXTC01000001">
    <property type="protein sequence ID" value="OBA23310.1"/>
    <property type="molecule type" value="Genomic_DNA"/>
</dbReference>
<evidence type="ECO:0000313" key="1">
    <source>
        <dbReference type="EMBL" id="OBA23310.1"/>
    </source>
</evidence>
<dbReference type="RefSeq" id="XP_018713791.1">
    <property type="nucleotide sequence ID" value="XM_018853757.1"/>
</dbReference>
<gene>
    <name evidence="1" type="ORF">METBIDRAFT_103995</name>
</gene>
<sequence>MPCLSKLNAMFIEIKGMPIEIKGHAYRNQRPCFSKSKAMFIEIKGHTDHTKTQRNGMHHRGPGHGHIFVQFDWLREVERFFRQLCHTWRRGGDDIDGPYNRLVRKKTKKKNHLPRTSTSAPEKHIGMFRATQPGHAEGVRPASSGRVSTAVSPQAPVFGCSLSPPSRVFLGVSCTGVGARSRARWVQGGRGGAINHTTWRVFCAGSRKRPCPGARAWPPWAACKNGRLQKKKN</sequence>
<comment type="caution">
    <text evidence="1">The sequence shown here is derived from an EMBL/GenBank/DDBJ whole genome shotgun (WGS) entry which is preliminary data.</text>
</comment>
<evidence type="ECO:0000313" key="2">
    <source>
        <dbReference type="Proteomes" id="UP000092555"/>
    </source>
</evidence>
<proteinExistence type="predicted"/>